<comment type="caution">
    <text evidence="2">The sequence shown here is derived from an EMBL/GenBank/DDBJ whole genome shotgun (WGS) entry which is preliminary data.</text>
</comment>
<feature type="compositionally biased region" description="Gly residues" evidence="1">
    <location>
        <begin position="104"/>
        <end position="123"/>
    </location>
</feature>
<evidence type="ECO:0000256" key="1">
    <source>
        <dbReference type="SAM" id="MobiDB-lite"/>
    </source>
</evidence>
<gene>
    <name evidence="2" type="ORF">CEURO_LOCUS11471</name>
</gene>
<dbReference type="OrthoDB" id="1324136at2759"/>
<reference evidence="2" key="1">
    <citation type="submission" date="2022-07" db="EMBL/GenBank/DDBJ databases">
        <authorList>
            <person name="Macas J."/>
            <person name="Novak P."/>
            <person name="Neumann P."/>
        </authorList>
    </citation>
    <scope>NUCLEOTIDE SEQUENCE</scope>
</reference>
<dbReference type="AlphaFoldDB" id="A0A9P0Z8K8"/>
<name>A0A9P0Z8K8_CUSEU</name>
<proteinExistence type="predicted"/>
<organism evidence="2 3">
    <name type="scientific">Cuscuta europaea</name>
    <name type="common">European dodder</name>
    <dbReference type="NCBI Taxonomy" id="41803"/>
    <lineage>
        <taxon>Eukaryota</taxon>
        <taxon>Viridiplantae</taxon>
        <taxon>Streptophyta</taxon>
        <taxon>Embryophyta</taxon>
        <taxon>Tracheophyta</taxon>
        <taxon>Spermatophyta</taxon>
        <taxon>Magnoliopsida</taxon>
        <taxon>eudicotyledons</taxon>
        <taxon>Gunneridae</taxon>
        <taxon>Pentapetalae</taxon>
        <taxon>asterids</taxon>
        <taxon>lamiids</taxon>
        <taxon>Solanales</taxon>
        <taxon>Convolvulaceae</taxon>
        <taxon>Cuscuteae</taxon>
        <taxon>Cuscuta</taxon>
        <taxon>Cuscuta subgen. Cuscuta</taxon>
    </lineage>
</organism>
<evidence type="ECO:0000313" key="3">
    <source>
        <dbReference type="Proteomes" id="UP001152484"/>
    </source>
</evidence>
<protein>
    <submittedName>
        <fullName evidence="2">Uncharacterized protein</fullName>
    </submittedName>
</protein>
<dbReference type="Proteomes" id="UP001152484">
    <property type="component" value="Unassembled WGS sequence"/>
</dbReference>
<evidence type="ECO:0000313" key="2">
    <source>
        <dbReference type="EMBL" id="CAH9091042.1"/>
    </source>
</evidence>
<feature type="compositionally biased region" description="Acidic residues" evidence="1">
    <location>
        <begin position="92"/>
        <end position="103"/>
    </location>
</feature>
<dbReference type="EMBL" id="CAMAPE010000025">
    <property type="protein sequence ID" value="CAH9091042.1"/>
    <property type="molecule type" value="Genomic_DNA"/>
</dbReference>
<keyword evidence="3" id="KW-1185">Reference proteome</keyword>
<accession>A0A9P0Z8K8</accession>
<feature type="region of interest" description="Disordered" evidence="1">
    <location>
        <begin position="87"/>
        <end position="123"/>
    </location>
</feature>
<sequence>MNLNYTNMGEQLAQIREEQRAGFQRMEELRQADLHRYEEEYRRTYGPMYSYMAHHGNFSSMATPPPPPSWYDPSQWGNFGGSSYGGGSYDDGIGDDTTMDEGGNEGGTGGGFGGSFYGGEGGH</sequence>